<dbReference type="AlphaFoldDB" id="A0A098G6G5"/>
<dbReference type="InterPro" id="IPR036291">
    <property type="entry name" value="NAD(P)-bd_dom_sf"/>
</dbReference>
<dbReference type="Gene3D" id="3.40.50.720">
    <property type="entry name" value="NAD(P)-binding Rossmann-like Domain"/>
    <property type="match status" value="1"/>
</dbReference>
<dbReference type="GO" id="GO:0016491">
    <property type="term" value="F:oxidoreductase activity"/>
    <property type="evidence" value="ECO:0007669"/>
    <property type="project" value="UniProtKB-KW"/>
</dbReference>
<dbReference type="RefSeq" id="WP_045096048.1">
    <property type="nucleotide sequence ID" value="NZ_LN614827.1"/>
</dbReference>
<dbReference type="PANTHER" id="PTHR42879:SF2">
    <property type="entry name" value="3-OXOACYL-[ACYL-CARRIER-PROTEIN] REDUCTASE FABG"/>
    <property type="match status" value="1"/>
</dbReference>
<comment type="similarity">
    <text evidence="1">Belongs to the short-chain dehydrogenases/reductases (SDR) family.</text>
</comment>
<accession>A0A098G6G5</accession>
<reference evidence="3" key="1">
    <citation type="submission" date="2014-09" db="EMBL/GenBank/DDBJ databases">
        <authorList>
            <person name="Gomez-Valero L."/>
        </authorList>
    </citation>
    <scope>NUCLEOTIDE SEQUENCE [LARGE SCALE GENOMIC DNA]</scope>
    <source>
        <strain evidence="3">ATCC700992</strain>
    </source>
</reference>
<dbReference type="InterPro" id="IPR002347">
    <property type="entry name" value="SDR_fam"/>
</dbReference>
<dbReference type="FunFam" id="3.40.50.720:FF:000084">
    <property type="entry name" value="Short-chain dehydrogenase reductase"/>
    <property type="match status" value="1"/>
</dbReference>
<dbReference type="STRING" id="1212491.LFA_2197"/>
<gene>
    <name evidence="2" type="primary">yvaG</name>
    <name evidence="2" type="ORF">LFA_2197</name>
</gene>
<dbReference type="Proteomes" id="UP000032430">
    <property type="component" value="Chromosome I"/>
</dbReference>
<dbReference type="PANTHER" id="PTHR42879">
    <property type="entry name" value="3-OXOACYL-(ACYL-CARRIER-PROTEIN) REDUCTASE"/>
    <property type="match status" value="1"/>
</dbReference>
<dbReference type="InterPro" id="IPR050259">
    <property type="entry name" value="SDR"/>
</dbReference>
<dbReference type="Pfam" id="PF00106">
    <property type="entry name" value="adh_short"/>
    <property type="match status" value="1"/>
</dbReference>
<evidence type="ECO:0000313" key="2">
    <source>
        <dbReference type="EMBL" id="CEG57576.1"/>
    </source>
</evidence>
<dbReference type="PRINTS" id="PR00081">
    <property type="entry name" value="GDHRDH"/>
</dbReference>
<evidence type="ECO:0000256" key="1">
    <source>
        <dbReference type="ARBA" id="ARBA00006484"/>
    </source>
</evidence>
<dbReference type="EC" id="1.-.-.-" evidence="2"/>
<sequence>MDLKVHNKTALVTGSTAGIGFAIAQLLAEEGATVVINGRTPERVADAIKKIKSSYPAAKLISAPADLSDKKGIDAVIEQIPVVDILVNNFGIYEVKQFNDISDDDWLRLFNANVMSGIRLCRHYLNNMFTKNWGRVIFISSESGLQVPVEMIHYGMTKTAQLAVSRGLAEMTIGTNVTVNSILPGPTSTEGVKEFIISASKEQKKTPKQVESELFTTMRPSSLLQRFAAPEEVATMVAFLCSPLSSATNGAAVRVEGGIIRAIA</sequence>
<dbReference type="OrthoDB" id="9793325at2"/>
<dbReference type="HOGENOM" id="CLU_010194_1_2_6"/>
<proteinExistence type="inferred from homology"/>
<dbReference type="KEGG" id="lfa:LFA_2197"/>
<keyword evidence="2" id="KW-0560">Oxidoreductase</keyword>
<dbReference type="SUPFAM" id="SSF51735">
    <property type="entry name" value="NAD(P)-binding Rossmann-fold domains"/>
    <property type="match status" value="1"/>
</dbReference>
<keyword evidence="3" id="KW-1185">Reference proteome</keyword>
<evidence type="ECO:0000313" key="3">
    <source>
        <dbReference type="Proteomes" id="UP000032430"/>
    </source>
</evidence>
<organism evidence="2 3">
    <name type="scientific">Legionella fallonii LLAP-10</name>
    <dbReference type="NCBI Taxonomy" id="1212491"/>
    <lineage>
        <taxon>Bacteria</taxon>
        <taxon>Pseudomonadati</taxon>
        <taxon>Pseudomonadota</taxon>
        <taxon>Gammaproteobacteria</taxon>
        <taxon>Legionellales</taxon>
        <taxon>Legionellaceae</taxon>
        <taxon>Legionella</taxon>
    </lineage>
</organism>
<name>A0A098G6G5_9GAMM</name>
<dbReference type="EMBL" id="LN614827">
    <property type="protein sequence ID" value="CEG57576.1"/>
    <property type="molecule type" value="Genomic_DNA"/>
</dbReference>
<protein>
    <submittedName>
        <fullName evidence="2">Uncharacterized oxidoreductase YvaG</fullName>
        <ecNumber evidence="2">1.-.-.-</ecNumber>
    </submittedName>
</protein>
<dbReference type="CDD" id="cd05233">
    <property type="entry name" value="SDR_c"/>
    <property type="match status" value="1"/>
</dbReference>